<feature type="signal peptide" evidence="1">
    <location>
        <begin position="1"/>
        <end position="19"/>
    </location>
</feature>
<feature type="chain" id="PRO_5013257960" evidence="1">
    <location>
        <begin position="20"/>
        <end position="265"/>
    </location>
</feature>
<evidence type="ECO:0000256" key="1">
    <source>
        <dbReference type="SAM" id="SignalP"/>
    </source>
</evidence>
<reference evidence="2 3" key="1">
    <citation type="submission" date="2017-06" db="EMBL/GenBank/DDBJ databases">
        <authorList>
            <person name="Kim H.J."/>
            <person name="Triplett B.A."/>
        </authorList>
    </citation>
    <scope>NUCLEOTIDE SEQUENCE [LARGE SCALE GENOMIC DNA]</scope>
    <source>
        <strain evidence="2 3">DSM 25597</strain>
    </source>
</reference>
<gene>
    <name evidence="2" type="ORF">SAMN06265376_10569</name>
</gene>
<proteinExistence type="predicted"/>
<keyword evidence="1" id="KW-0732">Signal</keyword>
<sequence>MQKNIAHLIFLFFISISYAQVGIGTTTPSAASMLEVSSTSDGGATYRGLMPPVMTIAQRNLINTATTDVGLLVFINDSVEGVQCLQFFTGTTWVCTDDPFFPGFTVFAAQDFDATTSWNFTLTPTSYTIPALEDIWAVVGSLDNITDFTGNFLGCSDLDNPIAGMNVDHMIVFDNVDISSATAPKLSFDYDIFEFDTGDSVSYQLFYDDVSQGIYTILEGNADASLSGTETINIPITVTNVRITIIVNQNGNEDKAGFDNFRVFE</sequence>
<dbReference type="Proteomes" id="UP000198379">
    <property type="component" value="Unassembled WGS sequence"/>
</dbReference>
<name>A0A239ASA1_9FLAO</name>
<keyword evidence="3" id="KW-1185">Reference proteome</keyword>
<evidence type="ECO:0000313" key="3">
    <source>
        <dbReference type="Proteomes" id="UP000198379"/>
    </source>
</evidence>
<organism evidence="2 3">
    <name type="scientific">Dokdonia pacifica</name>
    <dbReference type="NCBI Taxonomy" id="1627892"/>
    <lineage>
        <taxon>Bacteria</taxon>
        <taxon>Pseudomonadati</taxon>
        <taxon>Bacteroidota</taxon>
        <taxon>Flavobacteriia</taxon>
        <taxon>Flavobacteriales</taxon>
        <taxon>Flavobacteriaceae</taxon>
        <taxon>Dokdonia</taxon>
    </lineage>
</organism>
<dbReference type="AlphaFoldDB" id="A0A239ASA1"/>
<dbReference type="RefSeq" id="WP_089372328.1">
    <property type="nucleotide sequence ID" value="NZ_BMEP01000006.1"/>
</dbReference>
<accession>A0A239ASA1</accession>
<dbReference type="EMBL" id="FZNY01000005">
    <property type="protein sequence ID" value="SNR97858.1"/>
    <property type="molecule type" value="Genomic_DNA"/>
</dbReference>
<protein>
    <submittedName>
        <fullName evidence="2">Uncharacterized protein</fullName>
    </submittedName>
</protein>
<dbReference type="OrthoDB" id="5500612at2"/>
<evidence type="ECO:0000313" key="2">
    <source>
        <dbReference type="EMBL" id="SNR97858.1"/>
    </source>
</evidence>